<evidence type="ECO:0000256" key="9">
    <source>
        <dbReference type="SAM" id="Phobius"/>
    </source>
</evidence>
<evidence type="ECO:0000313" key="12">
    <source>
        <dbReference type="EMBL" id="HIT41491.1"/>
    </source>
</evidence>
<evidence type="ECO:0000256" key="6">
    <source>
        <dbReference type="ARBA" id="ARBA00022840"/>
    </source>
</evidence>
<evidence type="ECO:0000256" key="8">
    <source>
        <dbReference type="ARBA" id="ARBA00023136"/>
    </source>
</evidence>
<dbReference type="InterPro" id="IPR003593">
    <property type="entry name" value="AAA+_ATPase"/>
</dbReference>
<dbReference type="SMART" id="SM00382">
    <property type="entry name" value="AAA"/>
    <property type="match status" value="1"/>
</dbReference>
<comment type="caution">
    <text evidence="12">The sequence shown here is derived from an EMBL/GenBank/DDBJ whole genome shotgun (WGS) entry which is preliminary data.</text>
</comment>
<organism evidence="12 13">
    <name type="scientific">Candidatus Caccovicinus merdipullorum</name>
    <dbReference type="NCBI Taxonomy" id="2840724"/>
    <lineage>
        <taxon>Bacteria</taxon>
        <taxon>Bacillati</taxon>
        <taxon>Bacillota</taxon>
        <taxon>Clostridia</taxon>
        <taxon>Eubacteriales</taxon>
        <taxon>Candidatus Caccovicinus</taxon>
    </lineage>
</organism>
<dbReference type="Gene3D" id="1.20.1560.10">
    <property type="entry name" value="ABC transporter type 1, transmembrane domain"/>
    <property type="match status" value="1"/>
</dbReference>
<dbReference type="GO" id="GO:0016887">
    <property type="term" value="F:ATP hydrolysis activity"/>
    <property type="evidence" value="ECO:0007669"/>
    <property type="project" value="InterPro"/>
</dbReference>
<dbReference type="FunFam" id="3.40.50.300:FF:000221">
    <property type="entry name" value="Multidrug ABC transporter ATP-binding protein"/>
    <property type="match status" value="1"/>
</dbReference>
<proteinExistence type="predicted"/>
<dbReference type="InterPro" id="IPR027417">
    <property type="entry name" value="P-loop_NTPase"/>
</dbReference>
<gene>
    <name evidence="12" type="ORF">IAB60_05190</name>
</gene>
<keyword evidence="4 9" id="KW-0812">Transmembrane</keyword>
<dbReference type="SUPFAM" id="SSF52540">
    <property type="entry name" value="P-loop containing nucleoside triphosphate hydrolases"/>
    <property type="match status" value="1"/>
</dbReference>
<evidence type="ECO:0000259" key="10">
    <source>
        <dbReference type="PROSITE" id="PS50893"/>
    </source>
</evidence>
<dbReference type="InterPro" id="IPR003439">
    <property type="entry name" value="ABC_transporter-like_ATP-bd"/>
</dbReference>
<dbReference type="InterPro" id="IPR011527">
    <property type="entry name" value="ABC1_TM_dom"/>
</dbReference>
<evidence type="ECO:0000259" key="11">
    <source>
        <dbReference type="PROSITE" id="PS50929"/>
    </source>
</evidence>
<dbReference type="PROSITE" id="PS50893">
    <property type="entry name" value="ABC_TRANSPORTER_2"/>
    <property type="match status" value="1"/>
</dbReference>
<dbReference type="CDD" id="cd07346">
    <property type="entry name" value="ABC_6TM_exporters"/>
    <property type="match status" value="1"/>
</dbReference>
<accession>A0A9D1GIR8</accession>
<dbReference type="PROSITE" id="PS50929">
    <property type="entry name" value="ABC_TM1F"/>
    <property type="match status" value="1"/>
</dbReference>
<dbReference type="Pfam" id="PF00005">
    <property type="entry name" value="ABC_tran"/>
    <property type="match status" value="1"/>
</dbReference>
<keyword evidence="8 9" id="KW-0472">Membrane</keyword>
<feature type="transmembrane region" description="Helical" evidence="9">
    <location>
        <begin position="159"/>
        <end position="177"/>
    </location>
</feature>
<keyword evidence="6 12" id="KW-0067">ATP-binding</keyword>
<keyword evidence="2" id="KW-0813">Transport</keyword>
<dbReference type="GO" id="GO:0005886">
    <property type="term" value="C:plasma membrane"/>
    <property type="evidence" value="ECO:0007669"/>
    <property type="project" value="UniProtKB-SubCell"/>
</dbReference>
<feature type="domain" description="ABC transporter" evidence="10">
    <location>
        <begin position="352"/>
        <end position="586"/>
    </location>
</feature>
<dbReference type="PROSITE" id="PS00211">
    <property type="entry name" value="ABC_TRANSPORTER_1"/>
    <property type="match status" value="1"/>
</dbReference>
<dbReference type="GO" id="GO:0140359">
    <property type="term" value="F:ABC-type transporter activity"/>
    <property type="evidence" value="ECO:0007669"/>
    <property type="project" value="InterPro"/>
</dbReference>
<reference evidence="12" key="2">
    <citation type="journal article" date="2021" name="PeerJ">
        <title>Extensive microbial diversity within the chicken gut microbiome revealed by metagenomics and culture.</title>
        <authorList>
            <person name="Gilroy R."/>
            <person name="Ravi A."/>
            <person name="Getino M."/>
            <person name="Pursley I."/>
            <person name="Horton D.L."/>
            <person name="Alikhan N.F."/>
            <person name="Baker D."/>
            <person name="Gharbi K."/>
            <person name="Hall N."/>
            <person name="Watson M."/>
            <person name="Adriaenssens E.M."/>
            <person name="Foster-Nyarko E."/>
            <person name="Jarju S."/>
            <person name="Secka A."/>
            <person name="Antonio M."/>
            <person name="Oren A."/>
            <person name="Chaudhuri R.R."/>
            <person name="La Ragione R."/>
            <person name="Hildebrand F."/>
            <person name="Pallen M.J."/>
        </authorList>
    </citation>
    <scope>NUCLEOTIDE SEQUENCE</scope>
    <source>
        <strain evidence="12">CHK123-3438</strain>
    </source>
</reference>
<dbReference type="Proteomes" id="UP000886860">
    <property type="component" value="Unassembled WGS sequence"/>
</dbReference>
<sequence length="600" mass="65804">MVKKARGLFWRASIRYVFLLGISVILAVLLNGIVIAGNDRVAQAADRIFAGQAVDMGKLLVGLSGLAVWGAVFSFGKSLSAGHYSALVSRRVRKQLGEHLLKLPCACFDERGAGGVLTRFSSDIGEAGRFYSEILPDLLVNLVTVVMVTGYFTRMDGRLILILFASYPVMLVVADKLSKKLARIAKGFRTRMDDRTEAAYDLIQGIEILRSYNLEETADRRIGTVIDDIADHGCKSTRISSMGWLLKGVLTTVPEVVCYLFALYEVLGGRITTGEMLSFAVLLGRVIYPIGDIVFCANDIRTAGVAMERLERLFNRPTEEEERLSACDFGGKTETYDSAEKGRNGDREETAISWSGVKFSYELGNPVLKGASFCIRKGETAAFVGGSGEGKSTIFKILCGLYTKEEGEYLLYGRRIEDWDIQAARDCFSIVSQNVFLFPESIFWNVACGKPGVSRKEAEEACRAARIHDFIAGLPEGYDTLVGERGVKISGGERQRISIARAFLKNAPIILLDEPTSAVDTGTEQEIQEAVSRIAAGKTVIVIAHRLSTVKSADRIYVLQDGHAAESGTHKELLRKKGIYANLYGKEVEENEKQSPCTGI</sequence>
<dbReference type="Pfam" id="PF00664">
    <property type="entry name" value="ABC_membrane"/>
    <property type="match status" value="1"/>
</dbReference>
<evidence type="ECO:0000256" key="5">
    <source>
        <dbReference type="ARBA" id="ARBA00022741"/>
    </source>
</evidence>
<evidence type="ECO:0000256" key="1">
    <source>
        <dbReference type="ARBA" id="ARBA00004651"/>
    </source>
</evidence>
<dbReference type="PANTHER" id="PTHR24221">
    <property type="entry name" value="ATP-BINDING CASSETTE SUB-FAMILY B"/>
    <property type="match status" value="1"/>
</dbReference>
<dbReference type="SUPFAM" id="SSF90123">
    <property type="entry name" value="ABC transporter transmembrane region"/>
    <property type="match status" value="1"/>
</dbReference>
<dbReference type="GO" id="GO:0005524">
    <property type="term" value="F:ATP binding"/>
    <property type="evidence" value="ECO:0007669"/>
    <property type="project" value="UniProtKB-KW"/>
</dbReference>
<keyword evidence="3" id="KW-1003">Cell membrane</keyword>
<dbReference type="InterPro" id="IPR039421">
    <property type="entry name" value="Type_1_exporter"/>
</dbReference>
<feature type="domain" description="ABC transmembrane type-1" evidence="11">
    <location>
        <begin position="22"/>
        <end position="302"/>
    </location>
</feature>
<dbReference type="InterPro" id="IPR017871">
    <property type="entry name" value="ABC_transporter-like_CS"/>
</dbReference>
<evidence type="ECO:0000313" key="13">
    <source>
        <dbReference type="Proteomes" id="UP000886860"/>
    </source>
</evidence>
<comment type="subcellular location">
    <subcellularLocation>
        <location evidence="1">Cell membrane</location>
        <topology evidence="1">Multi-pass membrane protein</topology>
    </subcellularLocation>
</comment>
<dbReference type="AlphaFoldDB" id="A0A9D1GIR8"/>
<evidence type="ECO:0000256" key="3">
    <source>
        <dbReference type="ARBA" id="ARBA00022475"/>
    </source>
</evidence>
<evidence type="ECO:0000256" key="2">
    <source>
        <dbReference type="ARBA" id="ARBA00022448"/>
    </source>
</evidence>
<evidence type="ECO:0000256" key="7">
    <source>
        <dbReference type="ARBA" id="ARBA00022989"/>
    </source>
</evidence>
<dbReference type="InterPro" id="IPR036640">
    <property type="entry name" value="ABC1_TM_sf"/>
</dbReference>
<keyword evidence="7 9" id="KW-1133">Transmembrane helix</keyword>
<feature type="transmembrane region" description="Helical" evidence="9">
    <location>
        <begin position="12"/>
        <end position="36"/>
    </location>
</feature>
<evidence type="ECO:0000256" key="4">
    <source>
        <dbReference type="ARBA" id="ARBA00022692"/>
    </source>
</evidence>
<reference evidence="12" key="1">
    <citation type="submission" date="2020-10" db="EMBL/GenBank/DDBJ databases">
        <authorList>
            <person name="Gilroy R."/>
        </authorList>
    </citation>
    <scope>NUCLEOTIDE SEQUENCE</scope>
    <source>
        <strain evidence="12">CHK123-3438</strain>
    </source>
</reference>
<dbReference type="GO" id="GO:0034040">
    <property type="term" value="F:ATPase-coupled lipid transmembrane transporter activity"/>
    <property type="evidence" value="ECO:0007669"/>
    <property type="project" value="TreeGrafter"/>
</dbReference>
<name>A0A9D1GIR8_9FIRM</name>
<dbReference type="Gene3D" id="3.40.50.300">
    <property type="entry name" value="P-loop containing nucleotide triphosphate hydrolases"/>
    <property type="match status" value="1"/>
</dbReference>
<keyword evidence="5" id="KW-0547">Nucleotide-binding</keyword>
<dbReference type="EMBL" id="DVKS01000086">
    <property type="protein sequence ID" value="HIT41491.1"/>
    <property type="molecule type" value="Genomic_DNA"/>
</dbReference>
<dbReference type="PANTHER" id="PTHR24221:SF654">
    <property type="entry name" value="ATP-BINDING CASSETTE SUB-FAMILY B MEMBER 6"/>
    <property type="match status" value="1"/>
</dbReference>
<protein>
    <submittedName>
        <fullName evidence="12">ABC transporter ATP-binding protein</fullName>
    </submittedName>
</protein>